<organism evidence="1 2">
    <name type="scientific">Symbiodinium necroappetens</name>
    <dbReference type="NCBI Taxonomy" id="1628268"/>
    <lineage>
        <taxon>Eukaryota</taxon>
        <taxon>Sar</taxon>
        <taxon>Alveolata</taxon>
        <taxon>Dinophyceae</taxon>
        <taxon>Suessiales</taxon>
        <taxon>Symbiodiniaceae</taxon>
        <taxon>Symbiodinium</taxon>
    </lineage>
</organism>
<evidence type="ECO:0000313" key="2">
    <source>
        <dbReference type="Proteomes" id="UP000601435"/>
    </source>
</evidence>
<protein>
    <submittedName>
        <fullName evidence="1">YnaI protein</fullName>
    </submittedName>
</protein>
<gene>
    <name evidence="1" type="primary">ynaI</name>
    <name evidence="1" type="ORF">SNEC2469_LOCUS709</name>
</gene>
<accession>A0A812IWN4</accession>
<feature type="non-terminal residue" evidence="1">
    <location>
        <position position="1"/>
    </location>
</feature>
<dbReference type="AlphaFoldDB" id="A0A812IWN4"/>
<dbReference type="OrthoDB" id="10387971at2759"/>
<keyword evidence="2" id="KW-1185">Reference proteome</keyword>
<evidence type="ECO:0000313" key="1">
    <source>
        <dbReference type="EMBL" id="CAE7180698.1"/>
    </source>
</evidence>
<sequence length="85" mass="9375">EEPPLLFPIPTYAVLLVKGQSARVGWQDTPQGSQRPVMYGPRSIDGNFYSFTFLRSCLPFLRAAEASKARASEALKAAKESSELQ</sequence>
<reference evidence="1" key="1">
    <citation type="submission" date="2021-02" db="EMBL/GenBank/DDBJ databases">
        <authorList>
            <person name="Dougan E. K."/>
            <person name="Rhodes N."/>
            <person name="Thang M."/>
            <person name="Chan C."/>
        </authorList>
    </citation>
    <scope>NUCLEOTIDE SEQUENCE</scope>
</reference>
<feature type="non-terminal residue" evidence="1">
    <location>
        <position position="85"/>
    </location>
</feature>
<dbReference type="EMBL" id="CAJNJA010004604">
    <property type="protein sequence ID" value="CAE7180698.1"/>
    <property type="molecule type" value="Genomic_DNA"/>
</dbReference>
<dbReference type="Proteomes" id="UP000601435">
    <property type="component" value="Unassembled WGS sequence"/>
</dbReference>
<proteinExistence type="predicted"/>
<name>A0A812IWN4_9DINO</name>
<comment type="caution">
    <text evidence="1">The sequence shown here is derived from an EMBL/GenBank/DDBJ whole genome shotgun (WGS) entry which is preliminary data.</text>
</comment>